<evidence type="ECO:0000313" key="5">
    <source>
        <dbReference type="Proteomes" id="UP000809829"/>
    </source>
</evidence>
<organism evidence="4 5">
    <name type="scientific">Priestia iocasae</name>
    <dbReference type="NCBI Taxonomy" id="2291674"/>
    <lineage>
        <taxon>Bacteria</taxon>
        <taxon>Bacillati</taxon>
        <taxon>Bacillota</taxon>
        <taxon>Bacilli</taxon>
        <taxon>Bacillales</taxon>
        <taxon>Bacillaceae</taxon>
        <taxon>Priestia</taxon>
    </lineage>
</organism>
<evidence type="ECO:0000256" key="2">
    <source>
        <dbReference type="ARBA" id="ARBA00022795"/>
    </source>
</evidence>
<dbReference type="RefSeq" id="WP_205183814.1">
    <property type="nucleotide sequence ID" value="NZ_JAFBFC010000001.1"/>
</dbReference>
<proteinExistence type="inferred from homology"/>
<evidence type="ECO:0000256" key="1">
    <source>
        <dbReference type="ARBA" id="ARBA00010577"/>
    </source>
</evidence>
<keyword evidence="4" id="KW-0282">Flagellum</keyword>
<dbReference type="Pfam" id="PF03963">
    <property type="entry name" value="FlgD"/>
    <property type="match status" value="1"/>
</dbReference>
<dbReference type="NCBIfam" id="NF007197">
    <property type="entry name" value="PRK09618.1"/>
    <property type="match status" value="1"/>
</dbReference>
<keyword evidence="2 3" id="KW-1005">Bacterial flagellum biogenesis</keyword>
<gene>
    <name evidence="4" type="ORF">JOC83_000696</name>
</gene>
<dbReference type="EMBL" id="JAFBFC010000001">
    <property type="protein sequence ID" value="MBM7701870.1"/>
    <property type="molecule type" value="Genomic_DNA"/>
</dbReference>
<reference evidence="4 5" key="1">
    <citation type="submission" date="2021-01" db="EMBL/GenBank/DDBJ databases">
        <title>Genomic Encyclopedia of Type Strains, Phase IV (KMG-IV): sequencing the most valuable type-strain genomes for metagenomic binning, comparative biology and taxonomic classification.</title>
        <authorList>
            <person name="Goeker M."/>
        </authorList>
    </citation>
    <scope>NUCLEOTIDE SEQUENCE [LARGE SCALE GENOMIC DNA]</scope>
    <source>
        <strain evidence="4 5">DSM 104297</strain>
    </source>
</reference>
<comment type="function">
    <text evidence="3">Required for flagellar hook formation. May act as a scaffolding protein.</text>
</comment>
<name>A0ABS2QR43_9BACI</name>
<dbReference type="Proteomes" id="UP000809829">
    <property type="component" value="Unassembled WGS sequence"/>
</dbReference>
<keyword evidence="4" id="KW-0969">Cilium</keyword>
<evidence type="ECO:0000313" key="4">
    <source>
        <dbReference type="EMBL" id="MBM7701870.1"/>
    </source>
</evidence>
<evidence type="ECO:0000256" key="3">
    <source>
        <dbReference type="RuleBase" id="RU362076"/>
    </source>
</evidence>
<keyword evidence="5" id="KW-1185">Reference proteome</keyword>
<keyword evidence="4" id="KW-0966">Cell projection</keyword>
<comment type="caution">
    <text evidence="4">The sequence shown here is derived from an EMBL/GenBank/DDBJ whole genome shotgun (WGS) entry which is preliminary data.</text>
</comment>
<comment type="similarity">
    <text evidence="1 3">Belongs to the FlgD family.</text>
</comment>
<dbReference type="InterPro" id="IPR005648">
    <property type="entry name" value="FlgD"/>
</dbReference>
<accession>A0ABS2QR43</accession>
<protein>
    <recommendedName>
        <fullName evidence="3">Basal-body rod modification protein FlgD</fullName>
    </recommendedName>
</protein>
<sequence length="212" mass="23921">MSNTIDSNLFLKNYQQPARKTGTDVLGKDDFLKILMTQLQNQDPMNPLEDKDFIAQMAQFSTLEQMTNMSQNFEKMANQQSQSALIQYQQFVGKAVTWHKVIEEEDGTVNVQEGKGTVTSIHYKGDNVSFKLMDGTELEPANISNVYDSFSDQYMIQASGLINKKVTWIDHEGIEQTAVVSSVLFKDGAATFKLKDEKQSTITLQQITKISE</sequence>